<dbReference type="PANTHER" id="PTHR42678">
    <property type="entry name" value="AMIDASE"/>
    <property type="match status" value="1"/>
</dbReference>
<dbReference type="OrthoDB" id="566138at2759"/>
<accession>A0A4V1XCQ9</accession>
<sequence length="572" mass="62142">MGYPFGKEFNRRWTTHRLPNGPSKDQNVPKQLQQESLGGWSVYEVTVSELQWHFAERHFTSAEYTQYCLERIRVVNPYVEAVIETNPAALAIAAERDLERRCGQVRGPLHGVPVLVKDNIATMDAMQTTAGSWALLGSVVPQDACVVSSLRVAGAVILGKANMSEWASVRSKAESTGYSARGGQVRNPFDLVKTPHGSSSGSAVAVSANLAPLAIGTETDTSIIGPAATNGIVGIKPTVGLTPRSGVIPISESMDTVGPFGRTVADAAAALDVIAREDDKDPATKVPERRQPGSYLDCLSTAEALRGARFGLPMKRMWEKVSPGCKEVASRVLDAMRAAGAEILEVDFPSVEERVNEKGTWDWEHGDPERSEWTVAKVEAYDGINAYLANLKESPVRSLEDVIQYNRENAGTEGGEPRAHPAFPDGQQTFLEIAEARGVKDDTYHAALRHIRRQTRENGIDAALKGYRGGRGDGGGEPAVTIALDALLFCDRRDIGQQYAAQAGYPIICIPVGVDENGLPVSLSVQHTAWKEAELVKWASAIEDLWNRENGWRATPTYRNLHAKIIPLEGLD</sequence>
<dbReference type="InterPro" id="IPR036928">
    <property type="entry name" value="AS_sf"/>
</dbReference>
<keyword evidence="3" id="KW-1185">Reference proteome</keyword>
<name>A0A4V1XCQ9_9PEZI</name>
<evidence type="ECO:0000313" key="3">
    <source>
        <dbReference type="Proteomes" id="UP000293360"/>
    </source>
</evidence>
<dbReference type="SUPFAM" id="SSF75304">
    <property type="entry name" value="Amidase signature (AS) enzymes"/>
    <property type="match status" value="1"/>
</dbReference>
<evidence type="ECO:0000259" key="1">
    <source>
        <dbReference type="Pfam" id="PF01425"/>
    </source>
</evidence>
<dbReference type="AlphaFoldDB" id="A0A4V1XCQ9"/>
<dbReference type="InterPro" id="IPR023631">
    <property type="entry name" value="Amidase_dom"/>
</dbReference>
<proteinExistence type="predicted"/>
<dbReference type="STRING" id="155417.A0A4V1XCQ9"/>
<gene>
    <name evidence="2" type="ORF">DL764_000579</name>
</gene>
<reference evidence="2 3" key="1">
    <citation type="submission" date="2018-06" db="EMBL/GenBank/DDBJ databases">
        <title>Complete Genomes of Monosporascus.</title>
        <authorList>
            <person name="Robinson A.J."/>
            <person name="Natvig D.O."/>
        </authorList>
    </citation>
    <scope>NUCLEOTIDE SEQUENCE [LARGE SCALE GENOMIC DNA]</scope>
    <source>
        <strain evidence="2 3">CBS 110550</strain>
    </source>
</reference>
<evidence type="ECO:0000313" key="2">
    <source>
        <dbReference type="EMBL" id="RYP10609.1"/>
    </source>
</evidence>
<dbReference type="EMBL" id="QJNU01000016">
    <property type="protein sequence ID" value="RYP10609.1"/>
    <property type="molecule type" value="Genomic_DNA"/>
</dbReference>
<organism evidence="2 3">
    <name type="scientific">Monosporascus ibericus</name>
    <dbReference type="NCBI Taxonomy" id="155417"/>
    <lineage>
        <taxon>Eukaryota</taxon>
        <taxon>Fungi</taxon>
        <taxon>Dikarya</taxon>
        <taxon>Ascomycota</taxon>
        <taxon>Pezizomycotina</taxon>
        <taxon>Sordariomycetes</taxon>
        <taxon>Xylariomycetidae</taxon>
        <taxon>Xylariales</taxon>
        <taxon>Xylariales incertae sedis</taxon>
        <taxon>Monosporascus</taxon>
    </lineage>
</organism>
<dbReference type="Gene3D" id="3.90.1300.10">
    <property type="entry name" value="Amidase signature (AS) domain"/>
    <property type="match status" value="1"/>
</dbReference>
<dbReference type="Proteomes" id="UP000293360">
    <property type="component" value="Unassembled WGS sequence"/>
</dbReference>
<feature type="domain" description="Amidase" evidence="1">
    <location>
        <begin position="63"/>
        <end position="356"/>
    </location>
</feature>
<comment type="caution">
    <text evidence="2">The sequence shown here is derived from an EMBL/GenBank/DDBJ whole genome shotgun (WGS) entry which is preliminary data.</text>
</comment>
<dbReference type="Pfam" id="PF01425">
    <property type="entry name" value="Amidase"/>
    <property type="match status" value="1"/>
</dbReference>
<dbReference type="PANTHER" id="PTHR42678:SF37">
    <property type="entry name" value="AMIDASE C869.01-RELATED"/>
    <property type="match status" value="1"/>
</dbReference>
<protein>
    <recommendedName>
        <fullName evidence="1">Amidase domain-containing protein</fullName>
    </recommendedName>
</protein>